<evidence type="ECO:0000313" key="3">
    <source>
        <dbReference type="Proteomes" id="UP000034680"/>
    </source>
</evidence>
<gene>
    <name evidence="2" type="ORF">UCDDA912_g09635</name>
</gene>
<dbReference type="OrthoDB" id="5233995at2759"/>
<accession>A0A0G2F895</accession>
<feature type="compositionally biased region" description="Polar residues" evidence="1">
    <location>
        <begin position="116"/>
        <end position="127"/>
    </location>
</feature>
<feature type="compositionally biased region" description="Polar residues" evidence="1">
    <location>
        <begin position="55"/>
        <end position="67"/>
    </location>
</feature>
<evidence type="ECO:0000256" key="1">
    <source>
        <dbReference type="SAM" id="MobiDB-lite"/>
    </source>
</evidence>
<feature type="region of interest" description="Disordered" evidence="1">
    <location>
        <begin position="38"/>
        <end position="164"/>
    </location>
</feature>
<feature type="compositionally biased region" description="Basic and acidic residues" evidence="1">
    <location>
        <begin position="71"/>
        <end position="81"/>
    </location>
</feature>
<feature type="compositionally biased region" description="Polar residues" evidence="1">
    <location>
        <begin position="93"/>
        <end position="103"/>
    </location>
</feature>
<sequence length="164" mass="18053">MSPRRSDLASTSPAQENTRCSEALSASRWAPGGLEDHFLASQKVANEQAPKDKATTPTAKGISSSRWATDPAEHDQTENKKVTNAILKKSNKNHPTSKPNQQRLDTDNNVDTDNNLPSAPTQATVSQRRIIGPLTEEEKTVKMENPFFNPEKDKGLSSSRWANQ</sequence>
<name>A0A0G2F895_9PEZI</name>
<dbReference type="EMBL" id="LCUC01000483">
    <property type="protein sequence ID" value="KKY30429.1"/>
    <property type="molecule type" value="Genomic_DNA"/>
</dbReference>
<dbReference type="Proteomes" id="UP000034680">
    <property type="component" value="Unassembled WGS sequence"/>
</dbReference>
<reference evidence="2 3" key="1">
    <citation type="submission" date="2015-05" db="EMBL/GenBank/DDBJ databases">
        <title>Distinctive expansion of gene families associated with plant cell wall degradation and secondary metabolism in the genomes of grapevine trunk pathogens.</title>
        <authorList>
            <person name="Lawrence D.P."/>
            <person name="Travadon R."/>
            <person name="Rolshausen P.E."/>
            <person name="Baumgartner K."/>
        </authorList>
    </citation>
    <scope>NUCLEOTIDE SEQUENCE [LARGE SCALE GENOMIC DNA]</scope>
    <source>
        <strain evidence="2">DA912</strain>
    </source>
</reference>
<feature type="compositionally biased region" description="Polar residues" evidence="1">
    <location>
        <begin position="8"/>
        <end position="20"/>
    </location>
</feature>
<dbReference type="AlphaFoldDB" id="A0A0G2F895"/>
<reference evidence="2 3" key="2">
    <citation type="submission" date="2015-05" db="EMBL/GenBank/DDBJ databases">
        <authorList>
            <person name="Morales-Cruz A."/>
            <person name="Amrine K.C."/>
            <person name="Cantu D."/>
        </authorList>
    </citation>
    <scope>NUCLEOTIDE SEQUENCE [LARGE SCALE GENOMIC DNA]</scope>
    <source>
        <strain evidence="2">DA912</strain>
    </source>
</reference>
<protein>
    <submittedName>
        <fullName evidence="2">Uncharacterized protein</fullName>
    </submittedName>
</protein>
<evidence type="ECO:0000313" key="2">
    <source>
        <dbReference type="EMBL" id="KKY30429.1"/>
    </source>
</evidence>
<proteinExistence type="predicted"/>
<organism evidence="2 3">
    <name type="scientific">Diaporthe ampelina</name>
    <dbReference type="NCBI Taxonomy" id="1214573"/>
    <lineage>
        <taxon>Eukaryota</taxon>
        <taxon>Fungi</taxon>
        <taxon>Dikarya</taxon>
        <taxon>Ascomycota</taxon>
        <taxon>Pezizomycotina</taxon>
        <taxon>Sordariomycetes</taxon>
        <taxon>Sordariomycetidae</taxon>
        <taxon>Diaporthales</taxon>
        <taxon>Diaporthaceae</taxon>
        <taxon>Diaporthe</taxon>
    </lineage>
</organism>
<keyword evidence="3" id="KW-1185">Reference proteome</keyword>
<feature type="region of interest" description="Disordered" evidence="1">
    <location>
        <begin position="1"/>
        <end position="25"/>
    </location>
</feature>
<comment type="caution">
    <text evidence="2">The sequence shown here is derived from an EMBL/GenBank/DDBJ whole genome shotgun (WGS) entry which is preliminary data.</text>
</comment>